<evidence type="ECO:0000313" key="3">
    <source>
        <dbReference type="Proteomes" id="UP001196413"/>
    </source>
</evidence>
<feature type="region of interest" description="Disordered" evidence="1">
    <location>
        <begin position="1"/>
        <end position="41"/>
    </location>
</feature>
<organism evidence="2 3">
    <name type="scientific">Parelaphostrongylus tenuis</name>
    <name type="common">Meningeal worm</name>
    <dbReference type="NCBI Taxonomy" id="148309"/>
    <lineage>
        <taxon>Eukaryota</taxon>
        <taxon>Metazoa</taxon>
        <taxon>Ecdysozoa</taxon>
        <taxon>Nematoda</taxon>
        <taxon>Chromadorea</taxon>
        <taxon>Rhabditida</taxon>
        <taxon>Rhabditina</taxon>
        <taxon>Rhabditomorpha</taxon>
        <taxon>Strongyloidea</taxon>
        <taxon>Metastrongylidae</taxon>
        <taxon>Parelaphostrongylus</taxon>
    </lineage>
</organism>
<evidence type="ECO:0000256" key="1">
    <source>
        <dbReference type="SAM" id="MobiDB-lite"/>
    </source>
</evidence>
<dbReference type="Proteomes" id="UP001196413">
    <property type="component" value="Unassembled WGS sequence"/>
</dbReference>
<keyword evidence="3" id="KW-1185">Reference proteome</keyword>
<dbReference type="AlphaFoldDB" id="A0AAD5REQ5"/>
<dbReference type="EMBL" id="JAHQIW010007486">
    <property type="protein sequence ID" value="KAJ1374776.1"/>
    <property type="molecule type" value="Genomic_DNA"/>
</dbReference>
<accession>A0AAD5REQ5</accession>
<name>A0AAD5REQ5_PARTN</name>
<protein>
    <submittedName>
        <fullName evidence="2">Uncharacterized protein</fullName>
    </submittedName>
</protein>
<comment type="caution">
    <text evidence="2">The sequence shown here is derived from an EMBL/GenBank/DDBJ whole genome shotgun (WGS) entry which is preliminary data.</text>
</comment>
<evidence type="ECO:0000313" key="2">
    <source>
        <dbReference type="EMBL" id="KAJ1374776.1"/>
    </source>
</evidence>
<feature type="compositionally biased region" description="Basic and acidic residues" evidence="1">
    <location>
        <begin position="1"/>
        <end position="15"/>
    </location>
</feature>
<proteinExistence type="predicted"/>
<sequence>MTTLGTREDTQDRDIISPTSKWTSTTSKPLERDYEENQSTTSFDSDFHYNSSTINVLQIYPYNLSETIYN</sequence>
<gene>
    <name evidence="2" type="ORF">KIN20_037541</name>
</gene>
<feature type="compositionally biased region" description="Low complexity" evidence="1">
    <location>
        <begin position="17"/>
        <end position="28"/>
    </location>
</feature>
<reference evidence="2" key="1">
    <citation type="submission" date="2021-06" db="EMBL/GenBank/DDBJ databases">
        <title>Parelaphostrongylus tenuis whole genome reference sequence.</title>
        <authorList>
            <person name="Garwood T.J."/>
            <person name="Larsen P.A."/>
            <person name="Fountain-Jones N.M."/>
            <person name="Garbe J.R."/>
            <person name="Macchietto M.G."/>
            <person name="Kania S.A."/>
            <person name="Gerhold R.W."/>
            <person name="Richards J.E."/>
            <person name="Wolf T.M."/>
        </authorList>
    </citation>
    <scope>NUCLEOTIDE SEQUENCE</scope>
    <source>
        <strain evidence="2">MNPRO001-30</strain>
        <tissue evidence="2">Meninges</tissue>
    </source>
</reference>